<feature type="region of interest" description="Disordered" evidence="1">
    <location>
        <begin position="75"/>
        <end position="102"/>
    </location>
</feature>
<evidence type="ECO:0000313" key="4">
    <source>
        <dbReference type="Proteomes" id="UP000499080"/>
    </source>
</evidence>
<evidence type="ECO:0000256" key="1">
    <source>
        <dbReference type="SAM" id="MobiDB-lite"/>
    </source>
</evidence>
<protein>
    <submittedName>
        <fullName evidence="3">Uncharacterized protein</fullName>
    </submittedName>
</protein>
<reference evidence="3 4" key="1">
    <citation type="journal article" date="2019" name="Sci. Rep.">
        <title>Orb-weaving spider Araneus ventricosus genome elucidates the spidroin gene catalogue.</title>
        <authorList>
            <person name="Kono N."/>
            <person name="Nakamura H."/>
            <person name="Ohtoshi R."/>
            <person name="Moran D.A.P."/>
            <person name="Shinohara A."/>
            <person name="Yoshida Y."/>
            <person name="Fujiwara M."/>
            <person name="Mori M."/>
            <person name="Tomita M."/>
            <person name="Arakawa K."/>
        </authorList>
    </citation>
    <scope>NUCLEOTIDE SEQUENCE [LARGE SCALE GENOMIC DNA]</scope>
</reference>
<feature type="compositionally biased region" description="Basic residues" evidence="1">
    <location>
        <begin position="90"/>
        <end position="102"/>
    </location>
</feature>
<organism evidence="3 4">
    <name type="scientific">Araneus ventricosus</name>
    <name type="common">Orbweaver spider</name>
    <name type="synonym">Epeira ventricosa</name>
    <dbReference type="NCBI Taxonomy" id="182803"/>
    <lineage>
        <taxon>Eukaryota</taxon>
        <taxon>Metazoa</taxon>
        <taxon>Ecdysozoa</taxon>
        <taxon>Arthropoda</taxon>
        <taxon>Chelicerata</taxon>
        <taxon>Arachnida</taxon>
        <taxon>Araneae</taxon>
        <taxon>Araneomorphae</taxon>
        <taxon>Entelegynae</taxon>
        <taxon>Araneoidea</taxon>
        <taxon>Araneidae</taxon>
        <taxon>Araneus</taxon>
    </lineage>
</organism>
<keyword evidence="4" id="KW-1185">Reference proteome</keyword>
<evidence type="ECO:0000313" key="3">
    <source>
        <dbReference type="EMBL" id="GBN99553.1"/>
    </source>
</evidence>
<feature type="compositionally biased region" description="Basic and acidic residues" evidence="1">
    <location>
        <begin position="75"/>
        <end position="89"/>
    </location>
</feature>
<comment type="caution">
    <text evidence="3">The sequence shown here is derived from an EMBL/GenBank/DDBJ whole genome shotgun (WGS) entry which is preliminary data.</text>
</comment>
<dbReference type="Proteomes" id="UP000499080">
    <property type="component" value="Unassembled WGS sequence"/>
</dbReference>
<sequence>MSLGTEPAEGLASNFVPRAHTKAAVEFSNLYLCWKGFIFVFQTHNINEKKNKMGKPGSNRIKSVYILGLVFGHSASDDRVPEGERGEYRHHVRKLDKHRSAT</sequence>
<dbReference type="EMBL" id="BGPR01028408">
    <property type="protein sequence ID" value="GBN99553.1"/>
    <property type="molecule type" value="Genomic_DNA"/>
</dbReference>
<dbReference type="EMBL" id="BGPR01028407">
    <property type="protein sequence ID" value="GBN99550.1"/>
    <property type="molecule type" value="Genomic_DNA"/>
</dbReference>
<gene>
    <name evidence="3" type="ORF">AVEN_164747_1</name>
    <name evidence="2" type="ORF">AVEN_254353_1</name>
</gene>
<accession>A0A4Y2TII5</accession>
<evidence type="ECO:0000313" key="2">
    <source>
        <dbReference type="EMBL" id="GBN99550.1"/>
    </source>
</evidence>
<proteinExistence type="predicted"/>
<name>A0A4Y2TII5_ARAVE</name>
<dbReference type="AlphaFoldDB" id="A0A4Y2TII5"/>